<evidence type="ECO:0000256" key="1">
    <source>
        <dbReference type="ARBA" id="ARBA00008361"/>
    </source>
</evidence>
<dbReference type="GO" id="GO:0008171">
    <property type="term" value="F:O-methyltransferase activity"/>
    <property type="evidence" value="ECO:0007669"/>
    <property type="project" value="UniProtKB-UniRule"/>
</dbReference>
<proteinExistence type="inferred from homology"/>
<evidence type="ECO:0000256" key="4">
    <source>
        <dbReference type="ARBA" id="ARBA00022691"/>
    </source>
</evidence>
<feature type="compositionally biased region" description="Polar residues" evidence="6">
    <location>
        <begin position="160"/>
        <end position="169"/>
    </location>
</feature>
<dbReference type="InterPro" id="IPR029063">
    <property type="entry name" value="SAM-dependent_MTases_sf"/>
</dbReference>
<dbReference type="InterPro" id="IPR025714">
    <property type="entry name" value="Methyltranfer_dom"/>
</dbReference>
<dbReference type="EC" id="2.1.1.-" evidence="5"/>
<dbReference type="GO" id="GO:0032259">
    <property type="term" value="P:methylation"/>
    <property type="evidence" value="ECO:0007669"/>
    <property type="project" value="UniProtKB-KW"/>
</dbReference>
<dbReference type="EMBL" id="CAIIXF020000001">
    <property type="protein sequence ID" value="CAH1774200.1"/>
    <property type="molecule type" value="Genomic_DNA"/>
</dbReference>
<evidence type="ECO:0000313" key="7">
    <source>
        <dbReference type="EMBL" id="CAH1774200.1"/>
    </source>
</evidence>
<feature type="compositionally biased region" description="Polar residues" evidence="6">
    <location>
        <begin position="643"/>
        <end position="685"/>
    </location>
</feature>
<dbReference type="PROSITE" id="PS51515">
    <property type="entry name" value="BIN3_SAM"/>
    <property type="match status" value="1"/>
</dbReference>
<feature type="compositionally biased region" description="Basic residues" evidence="6">
    <location>
        <begin position="180"/>
        <end position="192"/>
    </location>
</feature>
<dbReference type="GO" id="GO:0008173">
    <property type="term" value="F:RNA methyltransferase activity"/>
    <property type="evidence" value="ECO:0007669"/>
    <property type="project" value="UniProtKB-UniRule"/>
</dbReference>
<accession>A0A8J1U846</accession>
<dbReference type="AlphaFoldDB" id="A0A8J1U846"/>
<protein>
    <recommendedName>
        <fullName evidence="5">RNA methyltransferase</fullName>
        <ecNumber evidence="5">2.1.1.-</ecNumber>
    </recommendedName>
</protein>
<gene>
    <name evidence="7" type="ORF">OFUS_LOCUS1708</name>
</gene>
<dbReference type="GO" id="GO:0017069">
    <property type="term" value="F:snRNA binding"/>
    <property type="evidence" value="ECO:0007669"/>
    <property type="project" value="TreeGrafter"/>
</dbReference>
<dbReference type="Pfam" id="PF13847">
    <property type="entry name" value="Methyltransf_31"/>
    <property type="match status" value="1"/>
</dbReference>
<dbReference type="CDD" id="cd02440">
    <property type="entry name" value="AdoMet_MTases"/>
    <property type="match status" value="1"/>
</dbReference>
<feature type="compositionally biased region" description="Basic and acidic residues" evidence="6">
    <location>
        <begin position="263"/>
        <end position="273"/>
    </location>
</feature>
<feature type="compositionally biased region" description="Polar residues" evidence="6">
    <location>
        <begin position="698"/>
        <end position="713"/>
    </location>
</feature>
<keyword evidence="2 5" id="KW-0489">Methyltransferase</keyword>
<dbReference type="Proteomes" id="UP000749559">
    <property type="component" value="Unassembled WGS sequence"/>
</dbReference>
<dbReference type="Gene3D" id="3.40.50.150">
    <property type="entry name" value="Vaccinia Virus protein VP39"/>
    <property type="match status" value="1"/>
</dbReference>
<dbReference type="PANTHER" id="PTHR12315">
    <property type="entry name" value="BICOID-INTERACTING PROTEIN RELATED"/>
    <property type="match status" value="1"/>
</dbReference>
<dbReference type="InterPro" id="IPR024160">
    <property type="entry name" value="BIN3_SAM-bd_dom"/>
</dbReference>
<sequence length="753" mass="84301">MSVDVKTPTRTQFEHAEFHCGEKMETSETSVTTEELRASVEKFTTAVQQHKDASHGSKQNVKQNLQRQMSAPFCHLNNSQKKRRYSQSNQHFKRRKYSNKEKMVLPTRFLLGGNINDPLNLNSMIDDKEVNRKMNAETPQSSPLPPPLHRQNIEVRMPTNISDPLNLNSGDDILVSPKSGSKKKKRNKSRKKSSMDDNTTPCQDDSLQNELFVDTETPNKATVRKDEIVSPVIPQASPKARRKKHHSSGDGRPEPSSIVSRSLLREDSNKSESKTQQQKSSQKKGNKFVYGNYNRYYGYRNPHSEEDNRLNLMKSRWFEDMDVLDIGCNVGHITLSIARDFKPKKITGIDIDSNLISIARKNIRHYISKEKHGASDYPVSMSVCYGPLAAPKVPIAESPGYPNNVMFVQGNYVLESDELLDLQKEEYDIIMALSITKWIHLNWGDAGMKRFFKRISRQLRPGGRFILEPQAWASYKKKNTLTETIQENYKNIKFKPEQFTEYLLSREVGFSTCETLDVPFNKSKGFRRSMLMFRKTDTAFNTPMDTPYGWGTPIGLRPDTPLRHLKKQRLDTPDKNTPTEMEMFGWGTPVGLRPDTPSTPVVGAISGTNTPDSREPPGWATPDEPDTPFSPPALIASHGILNGLQSIPENTTSAPIGQNNSPSPLIGQDNSASNPNGEDNSASNNIDEDISASIPIGQESNASANISQENDASVNIGHDISASAPTGEDNRADTPTTHPETSTLAIPAFEKND</sequence>
<evidence type="ECO:0000256" key="6">
    <source>
        <dbReference type="SAM" id="MobiDB-lite"/>
    </source>
</evidence>
<reference evidence="7" key="1">
    <citation type="submission" date="2022-03" db="EMBL/GenBank/DDBJ databases">
        <authorList>
            <person name="Martin C."/>
        </authorList>
    </citation>
    <scope>NUCLEOTIDE SEQUENCE</scope>
</reference>
<dbReference type="FunFam" id="3.40.50.150:FF:000083">
    <property type="entry name" value="7SK snRNA methylphosphate capping enzyme"/>
    <property type="match status" value="1"/>
</dbReference>
<keyword evidence="4 5" id="KW-0949">S-adenosyl-L-methionine</keyword>
<evidence type="ECO:0000256" key="2">
    <source>
        <dbReference type="ARBA" id="ARBA00022603"/>
    </source>
</evidence>
<feature type="compositionally biased region" description="Polar residues" evidence="6">
    <location>
        <begin position="196"/>
        <end position="209"/>
    </location>
</feature>
<organism evidence="7 8">
    <name type="scientific">Owenia fusiformis</name>
    <name type="common">Polychaete worm</name>
    <dbReference type="NCBI Taxonomy" id="6347"/>
    <lineage>
        <taxon>Eukaryota</taxon>
        <taxon>Metazoa</taxon>
        <taxon>Spiralia</taxon>
        <taxon>Lophotrochozoa</taxon>
        <taxon>Annelida</taxon>
        <taxon>Polychaeta</taxon>
        <taxon>Sedentaria</taxon>
        <taxon>Canalipalpata</taxon>
        <taxon>Sabellida</taxon>
        <taxon>Oweniida</taxon>
        <taxon>Oweniidae</taxon>
        <taxon>Owenia</taxon>
    </lineage>
</organism>
<dbReference type="GO" id="GO:0040031">
    <property type="term" value="P:snRNA modification"/>
    <property type="evidence" value="ECO:0007669"/>
    <property type="project" value="TreeGrafter"/>
</dbReference>
<feature type="region of interest" description="Disordered" evidence="6">
    <location>
        <begin position="589"/>
        <end position="753"/>
    </location>
</feature>
<feature type="region of interest" description="Disordered" evidence="6">
    <location>
        <begin position="160"/>
        <end position="286"/>
    </location>
</feature>
<dbReference type="PANTHER" id="PTHR12315:SF0">
    <property type="entry name" value="7SK SNRNA METHYLPHOSPHATE CAPPING ENZYME"/>
    <property type="match status" value="1"/>
</dbReference>
<dbReference type="OrthoDB" id="273070at2759"/>
<comment type="caution">
    <text evidence="7">The sequence shown here is derived from an EMBL/GenBank/DDBJ whole genome shotgun (WGS) entry which is preliminary data.</text>
</comment>
<keyword evidence="3 5" id="KW-0808">Transferase</keyword>
<dbReference type="Pfam" id="PF06859">
    <property type="entry name" value="Bin3"/>
    <property type="match status" value="1"/>
</dbReference>
<keyword evidence="8" id="KW-1185">Reference proteome</keyword>
<comment type="similarity">
    <text evidence="1 5">Belongs to the methyltransferase superfamily.</text>
</comment>
<name>A0A8J1U846_OWEFU</name>
<dbReference type="InterPro" id="IPR039772">
    <property type="entry name" value="Bin3-like"/>
</dbReference>
<dbReference type="InterPro" id="IPR010675">
    <property type="entry name" value="Bin3_C"/>
</dbReference>
<evidence type="ECO:0000256" key="3">
    <source>
        <dbReference type="ARBA" id="ARBA00022679"/>
    </source>
</evidence>
<evidence type="ECO:0000256" key="5">
    <source>
        <dbReference type="RuleBase" id="RU367087"/>
    </source>
</evidence>
<feature type="compositionally biased region" description="Polar residues" evidence="6">
    <location>
        <begin position="733"/>
        <end position="744"/>
    </location>
</feature>
<dbReference type="SUPFAM" id="SSF53335">
    <property type="entry name" value="S-adenosyl-L-methionine-dependent methyltransferases"/>
    <property type="match status" value="1"/>
</dbReference>
<evidence type="ECO:0000313" key="8">
    <source>
        <dbReference type="Proteomes" id="UP000749559"/>
    </source>
</evidence>